<name>A0A6I8NHL2_ORNAN</name>
<dbReference type="RefSeq" id="XP_028935880.1">
    <property type="nucleotide sequence ID" value="XM_029080047.1"/>
</dbReference>
<dbReference type="Ensembl" id="ENSOANT00000070756.1">
    <property type="protein sequence ID" value="ENSOANP00000040595.1"/>
    <property type="gene ID" value="ENSOANG00000047728.1"/>
</dbReference>
<dbReference type="PROSITE" id="PS51733">
    <property type="entry name" value="BPL_LPL_CATALYTIC"/>
    <property type="match status" value="1"/>
</dbReference>
<dbReference type="KEGG" id="oaa:114817043"/>
<reference evidence="4" key="3">
    <citation type="submission" date="2025-09" db="UniProtKB">
        <authorList>
            <consortium name="Ensembl"/>
        </authorList>
    </citation>
    <scope>IDENTIFICATION</scope>
    <source>
        <strain evidence="4">Glennie</strain>
    </source>
</reference>
<feature type="domain" description="BPL/LPL catalytic" evidence="3">
    <location>
        <begin position="44"/>
        <end position="230"/>
    </location>
</feature>
<dbReference type="GO" id="GO:0005739">
    <property type="term" value="C:mitochondrion"/>
    <property type="evidence" value="ECO:0000318"/>
    <property type="project" value="GO_Central"/>
</dbReference>
<dbReference type="CTD" id="51601"/>
<evidence type="ECO:0000313" key="4">
    <source>
        <dbReference type="Ensembl" id="ENSOANP00000040595.1"/>
    </source>
</evidence>
<dbReference type="GeneID" id="114817043"/>
<dbReference type="PANTHER" id="PTHR12561:SF3">
    <property type="entry name" value="LIPOYLTRANSFERASE 1, MITOCHONDRIAL"/>
    <property type="match status" value="1"/>
</dbReference>
<comment type="pathway">
    <text evidence="1">Protein modification; protein lipoylation via exogenous pathway; protein N(6)-(lipoyl)lysine from lipoate: step 2/2.</text>
</comment>
<dbReference type="InterPro" id="IPR045864">
    <property type="entry name" value="aa-tRNA-synth_II/BPL/LPL"/>
</dbReference>
<protein>
    <submittedName>
        <fullName evidence="4">Lipoyltransferase 1</fullName>
    </submittedName>
</protein>
<dbReference type="GeneTree" id="ENSGT00390000008846"/>
<evidence type="ECO:0000256" key="1">
    <source>
        <dbReference type="ARBA" id="ARBA00005085"/>
    </source>
</evidence>
<dbReference type="Gene3D" id="3.30.390.50">
    <property type="entry name" value="CO dehydrogenase flavoprotein, C-terminal domain"/>
    <property type="match status" value="1"/>
</dbReference>
<evidence type="ECO:0000313" key="5">
    <source>
        <dbReference type="Proteomes" id="UP000002279"/>
    </source>
</evidence>
<reference evidence="4" key="2">
    <citation type="submission" date="2025-08" db="UniProtKB">
        <authorList>
            <consortium name="Ensembl"/>
        </authorList>
    </citation>
    <scope>IDENTIFICATION</scope>
    <source>
        <strain evidence="4">Glennie</strain>
    </source>
</reference>
<dbReference type="GO" id="GO:0017118">
    <property type="term" value="F:lipoyltransferase activity"/>
    <property type="evidence" value="ECO:0000318"/>
    <property type="project" value="GO_Central"/>
</dbReference>
<dbReference type="Pfam" id="PF21948">
    <property type="entry name" value="LplA-B_cat"/>
    <property type="match status" value="1"/>
</dbReference>
<dbReference type="RefSeq" id="XP_028935881.1">
    <property type="nucleotide sequence ID" value="XM_029080048.1"/>
</dbReference>
<dbReference type="GO" id="GO:0005737">
    <property type="term" value="C:cytoplasm"/>
    <property type="evidence" value="ECO:0000318"/>
    <property type="project" value="GO_Central"/>
</dbReference>
<dbReference type="CDD" id="cd16443">
    <property type="entry name" value="LplA"/>
    <property type="match status" value="1"/>
</dbReference>
<dbReference type="InParanoid" id="A0A6I8NHL2"/>
<comment type="similarity">
    <text evidence="2">Belongs to the LplA family.</text>
</comment>
<reference evidence="4 5" key="1">
    <citation type="journal article" date="2008" name="Nature">
        <title>Genome analysis of the platypus reveals unique signatures of evolution.</title>
        <authorList>
            <person name="Warren W.C."/>
            <person name="Hillier L.W."/>
            <person name="Marshall Graves J.A."/>
            <person name="Birney E."/>
            <person name="Ponting C.P."/>
            <person name="Grutzner F."/>
            <person name="Belov K."/>
            <person name="Miller W."/>
            <person name="Clarke L."/>
            <person name="Chinwalla A.T."/>
            <person name="Yang S.P."/>
            <person name="Heger A."/>
            <person name="Locke D.P."/>
            <person name="Miethke P."/>
            <person name="Waters P.D."/>
            <person name="Veyrunes F."/>
            <person name="Fulton L."/>
            <person name="Fulton B."/>
            <person name="Graves T."/>
            <person name="Wallis J."/>
            <person name="Puente X.S."/>
            <person name="Lopez-Otin C."/>
            <person name="Ordonez G.R."/>
            <person name="Eichler E.E."/>
            <person name="Chen L."/>
            <person name="Cheng Z."/>
            <person name="Deakin J.E."/>
            <person name="Alsop A."/>
            <person name="Thompson K."/>
            <person name="Kirby P."/>
            <person name="Papenfuss A.T."/>
            <person name="Wakefield M.J."/>
            <person name="Olender T."/>
            <person name="Lancet D."/>
            <person name="Huttley G.A."/>
            <person name="Smit A.F."/>
            <person name="Pask A."/>
            <person name="Temple-Smith P."/>
            <person name="Batzer M.A."/>
            <person name="Walker J.A."/>
            <person name="Konkel M.K."/>
            <person name="Harris R.S."/>
            <person name="Whittington C.M."/>
            <person name="Wong E.S."/>
            <person name="Gemmell N.J."/>
            <person name="Buschiazzo E."/>
            <person name="Vargas Jentzsch I.M."/>
            <person name="Merkel A."/>
            <person name="Schmitz J."/>
            <person name="Zemann A."/>
            <person name="Churakov G."/>
            <person name="Kriegs J.O."/>
            <person name="Brosius J."/>
            <person name="Murchison E.P."/>
            <person name="Sachidanandam R."/>
            <person name="Smith C."/>
            <person name="Hannon G.J."/>
            <person name="Tsend-Ayush E."/>
            <person name="McMillan D."/>
            <person name="Attenborough R."/>
            <person name="Rens W."/>
            <person name="Ferguson-Smith M."/>
            <person name="Lefevre C.M."/>
            <person name="Sharp J.A."/>
            <person name="Nicholas K.R."/>
            <person name="Ray D.A."/>
            <person name="Kube M."/>
            <person name="Reinhardt R."/>
            <person name="Pringle T.H."/>
            <person name="Taylor J."/>
            <person name="Jones R.C."/>
            <person name="Nixon B."/>
            <person name="Dacheux J.L."/>
            <person name="Niwa H."/>
            <person name="Sekita Y."/>
            <person name="Huang X."/>
            <person name="Stark A."/>
            <person name="Kheradpour P."/>
            <person name="Kellis M."/>
            <person name="Flicek P."/>
            <person name="Chen Y."/>
            <person name="Webber C."/>
            <person name="Hardison R."/>
            <person name="Nelson J."/>
            <person name="Hallsworth-Pepin K."/>
            <person name="Delehaunty K."/>
            <person name="Markovic C."/>
            <person name="Minx P."/>
            <person name="Feng Y."/>
            <person name="Kremitzki C."/>
            <person name="Mitreva M."/>
            <person name="Glasscock J."/>
            <person name="Wylie T."/>
            <person name="Wohldmann P."/>
            <person name="Thiru P."/>
            <person name="Nhan M.N."/>
            <person name="Pohl C.S."/>
            <person name="Smith S.M."/>
            <person name="Hou S."/>
            <person name="Nefedov M."/>
            <person name="de Jong P.J."/>
            <person name="Renfree M.B."/>
            <person name="Mardis E.R."/>
            <person name="Wilson R.K."/>
        </authorList>
    </citation>
    <scope>NUCLEOTIDE SEQUENCE [LARGE SCALE GENOMIC DNA]</scope>
    <source>
        <strain evidence="4 5">Glennie</strain>
    </source>
</reference>
<sequence>MAGPASLRGLLRAPAPGGLVLRSVSDDVYRNLALEDWVHEHADLEGRPVLLLWRNSPSVVVGRHQNAWRECDLRLLRERGVRLARRKSGGGAVFHDLGNVNLTFFTTRREHDRRAHLGLVAGALRALQPRLAVTATERGDLLLADGRKVSGAAARLGRTAAYHHCTLLCAADRALLAAVLAGRTEGLACRATRSVPAPVGNLREADPALTWERVAGAVAAAFAAARRAPGDVVPVDPADEAAFPGIGRGARELGAWDWVYGRSPPFRLRADVPVPPGGPGAPRVGVDVAVRAGRVEACRLRPPPAWLPAELCDELAAGLAGRRFRPGEAARVAAPGLARHDGEVGRRWSLLCRSLDALM</sequence>
<gene>
    <name evidence="4" type="primary">LIPT1</name>
</gene>
<dbReference type="Gene3D" id="3.30.930.10">
    <property type="entry name" value="Bira Bifunctional Protein, Domain 2"/>
    <property type="match status" value="1"/>
</dbReference>
<dbReference type="GO" id="GO:0009249">
    <property type="term" value="P:protein lipoylation"/>
    <property type="evidence" value="ECO:0007669"/>
    <property type="project" value="InterPro"/>
</dbReference>
<organism evidence="4 5">
    <name type="scientific">Ornithorhynchus anatinus</name>
    <name type="common">Duckbill platypus</name>
    <dbReference type="NCBI Taxonomy" id="9258"/>
    <lineage>
        <taxon>Eukaryota</taxon>
        <taxon>Metazoa</taxon>
        <taxon>Chordata</taxon>
        <taxon>Craniata</taxon>
        <taxon>Vertebrata</taxon>
        <taxon>Euteleostomi</taxon>
        <taxon>Mammalia</taxon>
        <taxon>Monotremata</taxon>
        <taxon>Ornithorhynchidae</taxon>
        <taxon>Ornithorhynchus</taxon>
    </lineage>
</organism>
<dbReference type="SUPFAM" id="SSF55681">
    <property type="entry name" value="Class II aaRS and biotin synthetases"/>
    <property type="match status" value="1"/>
</dbReference>
<dbReference type="OrthoDB" id="201621at2759"/>
<dbReference type="PANTHER" id="PTHR12561">
    <property type="entry name" value="LIPOATE-PROTEIN LIGASE"/>
    <property type="match status" value="1"/>
</dbReference>
<proteinExistence type="inferred from homology"/>
<keyword evidence="5" id="KW-1185">Reference proteome</keyword>
<dbReference type="Proteomes" id="UP000002279">
    <property type="component" value="Chromosome 15"/>
</dbReference>
<dbReference type="UniPathway" id="UPA00537">
    <property type="reaction ID" value="UER00595"/>
</dbReference>
<dbReference type="Bgee" id="ENSOANG00000047728">
    <property type="expression patterns" value="Expressed in heart and 7 other cell types or tissues"/>
</dbReference>
<dbReference type="FunFam" id="3.30.930.10:FF:000045">
    <property type="entry name" value="lipoyltransferase 1, mitochondrial"/>
    <property type="match status" value="1"/>
</dbReference>
<dbReference type="AlphaFoldDB" id="A0A6I8NHL2"/>
<accession>A0A6I8NHL2</accession>
<dbReference type="FunCoup" id="A0A6I8NHL2">
    <property type="interactions" value="1459"/>
</dbReference>
<dbReference type="InterPro" id="IPR004143">
    <property type="entry name" value="BPL_LPL_catalytic"/>
</dbReference>
<evidence type="ECO:0000256" key="2">
    <source>
        <dbReference type="ARBA" id="ARBA00008242"/>
    </source>
</evidence>
<dbReference type="InterPro" id="IPR004562">
    <property type="entry name" value="LipoylTrfase_LipoateP_Ligase"/>
</dbReference>
<dbReference type="OMA" id="MYLIEPK"/>
<evidence type="ECO:0000259" key="3">
    <source>
        <dbReference type="PROSITE" id="PS51733"/>
    </source>
</evidence>